<organism evidence="3 4">
    <name type="scientific">Larimichthys crocea</name>
    <name type="common">Large yellow croaker</name>
    <name type="synonym">Pseudosciaena crocea</name>
    <dbReference type="NCBI Taxonomy" id="215358"/>
    <lineage>
        <taxon>Eukaryota</taxon>
        <taxon>Metazoa</taxon>
        <taxon>Chordata</taxon>
        <taxon>Craniata</taxon>
        <taxon>Vertebrata</taxon>
        <taxon>Euteleostomi</taxon>
        <taxon>Actinopterygii</taxon>
        <taxon>Neopterygii</taxon>
        <taxon>Teleostei</taxon>
        <taxon>Neoteleostei</taxon>
        <taxon>Acanthomorphata</taxon>
        <taxon>Eupercaria</taxon>
        <taxon>Sciaenidae</taxon>
        <taxon>Larimichthys</taxon>
    </lineage>
</organism>
<dbReference type="CDD" id="cd06674">
    <property type="entry name" value="PDZ11_MUPP1-PDZ9_PATJ-like"/>
    <property type="match status" value="1"/>
</dbReference>
<sequence>MLINHERPTPQSNSHSSKDAETLSGLFLSLSPTNPFTPTPFKESASLGNKDGSRARMGVYVADIDPQGPAGLDGRIWVGDELLEINGQILYGRSHQNASTIINNAPAKVKIILIRNKTDPGQTTQETRTECEDRVDSAEPGGLSRDTQAHHSASASKDGRIKVGDRIVAVGDEPVAGLSVDKVSSLILKHRVTVKLSISRSRSLPPSSPLSSLTDPCSLSPASSLTPPASSSSSASSPSLNTTQTSPTGLSDWLGSAPATCSDPQSCPVVAGRESTIEICKGSVGLGLSIVGGCDTLLGAVIIHEVNYGGAAQRDGRLQAGDQILEVNGIDLRQATHDEAIGVLRLTTQRVRLCVFRHQEAYREEDLWDVFSLELRPRPGEGLGFTTVGKSNDTGIFVSDIIRGGVADSDGRLLLGDQILSINGEDVRAASQEHAQKLLQGCSAAVHLEVARFKAGLQYSQRSQEYFKLCFIQSEDSSDCSTLTPSRGCDASIGHQRETDNKPGSDSFQDYPGIRKVIIQKGPRDSLGISVAAGGVGSPHDNVPLFIASMDTNGLAAKTQQLQTGDRIVSINDVSTEGMTHVQAEVLLKNATGSISLQVAAGSGGCSTKDHNDVHVRSAGQPSSLPRFHNNLRTRMYKSITLERGSSGLGFSIVGGFGSPHGDLPIYIKTVFNKGAAVEDGRLKRGDQIIAVNGRCLEGVTHAEAVDILKKTKGTVVLTVLS</sequence>
<dbReference type="SMART" id="SM00228">
    <property type="entry name" value="PDZ"/>
    <property type="match status" value="6"/>
</dbReference>
<name>A0A6G0J978_LARCR</name>
<dbReference type="InterPro" id="IPR001478">
    <property type="entry name" value="PDZ"/>
</dbReference>
<feature type="region of interest" description="Disordered" evidence="1">
    <location>
        <begin position="484"/>
        <end position="510"/>
    </location>
</feature>
<dbReference type="PROSITE" id="PS50106">
    <property type="entry name" value="PDZ"/>
    <property type="match status" value="6"/>
</dbReference>
<dbReference type="CDD" id="cd06673">
    <property type="entry name" value="PDZ10_MUPP1-PDZ8_PATJ-like"/>
    <property type="match status" value="1"/>
</dbReference>
<feature type="domain" description="PDZ" evidence="2">
    <location>
        <begin position="276"/>
        <end position="359"/>
    </location>
</feature>
<feature type="compositionally biased region" description="Low complexity" evidence="1">
    <location>
        <begin position="198"/>
        <end position="240"/>
    </location>
</feature>
<dbReference type="CDD" id="cd06676">
    <property type="entry name" value="PDZ13_MUPP1-like"/>
    <property type="match status" value="1"/>
</dbReference>
<feature type="domain" description="PDZ" evidence="2">
    <location>
        <begin position="372"/>
        <end position="454"/>
    </location>
</feature>
<dbReference type="InterPro" id="IPR036034">
    <property type="entry name" value="PDZ_sf"/>
</dbReference>
<feature type="domain" description="PDZ" evidence="2">
    <location>
        <begin position="155"/>
        <end position="202"/>
    </location>
</feature>
<comment type="caution">
    <text evidence="3">The sequence shown here is derived from an EMBL/GenBank/DDBJ whole genome shotgun (WGS) entry which is preliminary data.</text>
</comment>
<feature type="compositionally biased region" description="Basic and acidic residues" evidence="1">
    <location>
        <begin position="127"/>
        <end position="137"/>
    </location>
</feature>
<dbReference type="FunFam" id="2.30.42.10:FF:000110">
    <property type="entry name" value="multiple PDZ domain protein isoform X2"/>
    <property type="match status" value="1"/>
</dbReference>
<reference evidence="3 4" key="1">
    <citation type="submission" date="2019-07" db="EMBL/GenBank/DDBJ databases">
        <title>Chromosome genome assembly for large yellow croaker.</title>
        <authorList>
            <person name="Xiao S."/>
        </authorList>
    </citation>
    <scope>NUCLEOTIDE SEQUENCE [LARGE SCALE GENOMIC DNA]</scope>
    <source>
        <strain evidence="3">JMULYC20181020</strain>
        <tissue evidence="3">Muscle</tissue>
    </source>
</reference>
<dbReference type="PANTHER" id="PTHR19964:SF10">
    <property type="entry name" value="MULTIPLE PDZ DOMAIN PROTEIN"/>
    <property type="match status" value="1"/>
</dbReference>
<protein>
    <submittedName>
        <fullName evidence="3">Multiple PDZ domain protein Multi-PDZ domain protein 1</fullName>
    </submittedName>
</protein>
<evidence type="ECO:0000259" key="2">
    <source>
        <dbReference type="PROSITE" id="PS50106"/>
    </source>
</evidence>
<dbReference type="EMBL" id="REGW02000001">
    <property type="protein sequence ID" value="KAE8300091.1"/>
    <property type="molecule type" value="Genomic_DNA"/>
</dbReference>
<keyword evidence="4" id="KW-1185">Reference proteome</keyword>
<feature type="domain" description="PDZ" evidence="2">
    <location>
        <begin position="48"/>
        <end position="117"/>
    </location>
</feature>
<feature type="domain" description="PDZ" evidence="2">
    <location>
        <begin position="639"/>
        <end position="722"/>
    </location>
</feature>
<evidence type="ECO:0000313" key="4">
    <source>
        <dbReference type="Proteomes" id="UP000424527"/>
    </source>
</evidence>
<gene>
    <name evidence="3" type="ORF">D5F01_LYC00226</name>
</gene>
<dbReference type="Proteomes" id="UP000424527">
    <property type="component" value="Unassembled WGS sequence"/>
</dbReference>
<dbReference type="Gene3D" id="2.30.42.10">
    <property type="match status" value="6"/>
</dbReference>
<feature type="domain" description="PDZ" evidence="2">
    <location>
        <begin position="516"/>
        <end position="603"/>
    </location>
</feature>
<dbReference type="Pfam" id="PF00595">
    <property type="entry name" value="PDZ"/>
    <property type="match status" value="6"/>
</dbReference>
<dbReference type="InterPro" id="IPR051342">
    <property type="entry name" value="PDZ_scaffold"/>
</dbReference>
<dbReference type="PANTHER" id="PTHR19964">
    <property type="entry name" value="MULTIPLE PDZ DOMAIN PROTEIN"/>
    <property type="match status" value="1"/>
</dbReference>
<dbReference type="AlphaFoldDB" id="A0A6G0J978"/>
<accession>A0A6G0J978</accession>
<proteinExistence type="predicted"/>
<evidence type="ECO:0000256" key="1">
    <source>
        <dbReference type="SAM" id="MobiDB-lite"/>
    </source>
</evidence>
<evidence type="ECO:0000313" key="3">
    <source>
        <dbReference type="EMBL" id="KAE8300091.1"/>
    </source>
</evidence>
<feature type="region of interest" description="Disordered" evidence="1">
    <location>
        <begin position="120"/>
        <end position="158"/>
    </location>
</feature>
<feature type="region of interest" description="Disordered" evidence="1">
    <location>
        <begin position="198"/>
        <end position="257"/>
    </location>
</feature>
<dbReference type="SUPFAM" id="SSF50156">
    <property type="entry name" value="PDZ domain-like"/>
    <property type="match status" value="6"/>
</dbReference>
<feature type="region of interest" description="Disordered" evidence="1">
    <location>
        <begin position="1"/>
        <end position="21"/>
    </location>
</feature>
<dbReference type="FunFam" id="2.30.42.10:FF:000038">
    <property type="entry name" value="Multiple PDZ domain protein isoform X1"/>
    <property type="match status" value="1"/>
</dbReference>